<dbReference type="EMBL" id="SRMA01025786">
    <property type="protein sequence ID" value="TRY91009.1"/>
    <property type="molecule type" value="Genomic_DNA"/>
</dbReference>
<dbReference type="SMART" id="SM00336">
    <property type="entry name" value="BBOX"/>
    <property type="match status" value="1"/>
</dbReference>
<dbReference type="Pfam" id="PF13765">
    <property type="entry name" value="PRY"/>
    <property type="match status" value="1"/>
</dbReference>
<dbReference type="InterPro" id="IPR013320">
    <property type="entry name" value="ConA-like_dom_sf"/>
</dbReference>
<dbReference type="CDD" id="cd19769">
    <property type="entry name" value="Bbox2_TRIM16-like"/>
    <property type="match status" value="1"/>
</dbReference>
<keyword evidence="7" id="KW-0175">Coiled coil</keyword>
<dbReference type="PROSITE" id="PS50188">
    <property type="entry name" value="B302_SPRY"/>
    <property type="match status" value="1"/>
</dbReference>
<evidence type="ECO:0000256" key="7">
    <source>
        <dbReference type="SAM" id="Coils"/>
    </source>
</evidence>
<dbReference type="InterPro" id="IPR003879">
    <property type="entry name" value="Butyrophylin_SPRY"/>
</dbReference>
<keyword evidence="4" id="KW-0862">Zinc</keyword>
<keyword evidence="1" id="KW-0399">Innate immunity</keyword>
<dbReference type="Gene3D" id="4.10.830.40">
    <property type="match status" value="1"/>
</dbReference>
<dbReference type="PANTHER" id="PTHR25465">
    <property type="entry name" value="B-BOX DOMAIN CONTAINING"/>
    <property type="match status" value="1"/>
</dbReference>
<reference evidence="11 12" key="1">
    <citation type="journal article" date="2019" name="Sci. Data">
        <title>Hybrid genome assembly and annotation of Danionella translucida.</title>
        <authorList>
            <person name="Kadobianskyi M."/>
            <person name="Schulze L."/>
            <person name="Schuelke M."/>
            <person name="Judkewitz B."/>
        </authorList>
    </citation>
    <scope>NUCLEOTIDE SEQUENCE [LARGE SCALE GENOMIC DNA]</scope>
    <source>
        <strain evidence="11 12">Bolton</strain>
    </source>
</reference>
<keyword evidence="2" id="KW-0479">Metal-binding</keyword>
<dbReference type="Gene3D" id="2.60.120.920">
    <property type="match status" value="1"/>
</dbReference>
<evidence type="ECO:0000259" key="9">
    <source>
        <dbReference type="PROSITE" id="PS50119"/>
    </source>
</evidence>
<dbReference type="GO" id="GO:0008270">
    <property type="term" value="F:zinc ion binding"/>
    <property type="evidence" value="ECO:0007669"/>
    <property type="project" value="UniProtKB-KW"/>
</dbReference>
<dbReference type="Pfam" id="PF25600">
    <property type="entry name" value="TRIM_CC"/>
    <property type="match status" value="1"/>
</dbReference>
<keyword evidence="5" id="KW-0391">Immunity</keyword>
<dbReference type="InterPro" id="IPR001841">
    <property type="entry name" value="Znf_RING"/>
</dbReference>
<dbReference type="Gene3D" id="3.30.160.60">
    <property type="entry name" value="Classic Zinc Finger"/>
    <property type="match status" value="1"/>
</dbReference>
<dbReference type="Pfam" id="PF00622">
    <property type="entry name" value="SPRY"/>
    <property type="match status" value="1"/>
</dbReference>
<dbReference type="InterPro" id="IPR017907">
    <property type="entry name" value="Znf_RING_CS"/>
</dbReference>
<organism evidence="11 12">
    <name type="scientific">Danionella cerebrum</name>
    <dbReference type="NCBI Taxonomy" id="2873325"/>
    <lineage>
        <taxon>Eukaryota</taxon>
        <taxon>Metazoa</taxon>
        <taxon>Chordata</taxon>
        <taxon>Craniata</taxon>
        <taxon>Vertebrata</taxon>
        <taxon>Euteleostomi</taxon>
        <taxon>Actinopterygii</taxon>
        <taxon>Neopterygii</taxon>
        <taxon>Teleostei</taxon>
        <taxon>Ostariophysi</taxon>
        <taxon>Cypriniformes</taxon>
        <taxon>Danionidae</taxon>
        <taxon>Danioninae</taxon>
        <taxon>Danionella</taxon>
    </lineage>
</organism>
<dbReference type="InterPro" id="IPR051051">
    <property type="entry name" value="E3_ubiq-ligase_TRIM/RNF"/>
</dbReference>
<protein>
    <recommendedName>
        <fullName evidence="13">RING-type domain-containing protein</fullName>
    </recommendedName>
</protein>
<dbReference type="SUPFAM" id="SSF49899">
    <property type="entry name" value="Concanavalin A-like lectins/glucanases"/>
    <property type="match status" value="1"/>
</dbReference>
<evidence type="ECO:0000313" key="11">
    <source>
        <dbReference type="EMBL" id="TRY91009.1"/>
    </source>
</evidence>
<keyword evidence="12" id="KW-1185">Reference proteome</keyword>
<dbReference type="OrthoDB" id="6270329at2759"/>
<evidence type="ECO:0000256" key="3">
    <source>
        <dbReference type="ARBA" id="ARBA00022771"/>
    </source>
</evidence>
<name>A0A553QM00_9TELE</name>
<proteinExistence type="predicted"/>
<feature type="coiled-coil region" evidence="7">
    <location>
        <begin position="258"/>
        <end position="295"/>
    </location>
</feature>
<dbReference type="InterPro" id="IPR043136">
    <property type="entry name" value="B30.2/SPRY_sf"/>
</dbReference>
<dbReference type="PROSITE" id="PS50119">
    <property type="entry name" value="ZF_BBOX"/>
    <property type="match status" value="1"/>
</dbReference>
<feature type="domain" description="RING-type" evidence="8">
    <location>
        <begin position="15"/>
        <end position="58"/>
    </location>
</feature>
<dbReference type="InterPro" id="IPR013083">
    <property type="entry name" value="Znf_RING/FYVE/PHD"/>
</dbReference>
<dbReference type="InterPro" id="IPR000315">
    <property type="entry name" value="Znf_B-box"/>
</dbReference>
<dbReference type="SMART" id="SM00589">
    <property type="entry name" value="PRY"/>
    <property type="match status" value="1"/>
</dbReference>
<evidence type="ECO:0000313" key="12">
    <source>
        <dbReference type="Proteomes" id="UP000316079"/>
    </source>
</evidence>
<dbReference type="Pfam" id="PF15227">
    <property type="entry name" value="zf-C3HC4_4"/>
    <property type="match status" value="1"/>
</dbReference>
<dbReference type="GO" id="GO:0045087">
    <property type="term" value="P:innate immune response"/>
    <property type="evidence" value="ECO:0007669"/>
    <property type="project" value="UniProtKB-KW"/>
</dbReference>
<gene>
    <name evidence="11" type="ORF">DNTS_023026</name>
</gene>
<dbReference type="PROSITE" id="PS00518">
    <property type="entry name" value="ZF_RING_1"/>
    <property type="match status" value="1"/>
</dbReference>
<accession>A0A553QM00</accession>
<comment type="caution">
    <text evidence="11">The sequence shown here is derived from an EMBL/GenBank/DDBJ whole genome shotgun (WGS) entry which is preliminary data.</text>
</comment>
<evidence type="ECO:0000259" key="8">
    <source>
        <dbReference type="PROSITE" id="PS50089"/>
    </source>
</evidence>
<dbReference type="PANTHER" id="PTHR25465:SF5">
    <property type="entry name" value="E3 UBIQUITIN_ISG15 LIGASE TRIM25-RELATED"/>
    <property type="match status" value="1"/>
</dbReference>
<dbReference type="SMART" id="SM00184">
    <property type="entry name" value="RING"/>
    <property type="match status" value="1"/>
</dbReference>
<dbReference type="AlphaFoldDB" id="A0A553QM00"/>
<dbReference type="Pfam" id="PF00643">
    <property type="entry name" value="zf-B_box"/>
    <property type="match status" value="1"/>
</dbReference>
<dbReference type="CDD" id="cd16040">
    <property type="entry name" value="SPRY_PRY_SNTX"/>
    <property type="match status" value="1"/>
</dbReference>
<dbReference type="GO" id="GO:0005737">
    <property type="term" value="C:cytoplasm"/>
    <property type="evidence" value="ECO:0007669"/>
    <property type="project" value="UniProtKB-ARBA"/>
</dbReference>
<evidence type="ECO:0000256" key="4">
    <source>
        <dbReference type="ARBA" id="ARBA00022833"/>
    </source>
</evidence>
<dbReference type="PROSITE" id="PS50089">
    <property type="entry name" value="ZF_RING_2"/>
    <property type="match status" value="1"/>
</dbReference>
<dbReference type="InterPro" id="IPR058030">
    <property type="entry name" value="TRIM8/14/16/25/29/45/65_CC"/>
</dbReference>
<evidence type="ECO:0000259" key="10">
    <source>
        <dbReference type="PROSITE" id="PS50188"/>
    </source>
</evidence>
<dbReference type="InterPro" id="IPR001870">
    <property type="entry name" value="B30.2/SPRY"/>
</dbReference>
<dbReference type="InterPro" id="IPR006574">
    <property type="entry name" value="PRY"/>
</dbReference>
<feature type="domain" description="B30.2/SPRY" evidence="10">
    <location>
        <begin position="361"/>
        <end position="559"/>
    </location>
</feature>
<dbReference type="STRING" id="623744.A0A553QM00"/>
<dbReference type="Proteomes" id="UP000316079">
    <property type="component" value="Unassembled WGS sequence"/>
</dbReference>
<evidence type="ECO:0000256" key="5">
    <source>
        <dbReference type="ARBA" id="ARBA00022859"/>
    </source>
</evidence>
<dbReference type="PRINTS" id="PR01407">
    <property type="entry name" value="BUTYPHLNCDUF"/>
</dbReference>
<evidence type="ECO:0000256" key="1">
    <source>
        <dbReference type="ARBA" id="ARBA00022588"/>
    </source>
</evidence>
<dbReference type="SUPFAM" id="SSF57845">
    <property type="entry name" value="B-box zinc-binding domain"/>
    <property type="match status" value="1"/>
</dbReference>
<dbReference type="InterPro" id="IPR003877">
    <property type="entry name" value="SPRY_dom"/>
</dbReference>
<sequence>MAESSISLVPDKFFCSICLDLLKDPVAIHCGHSYCQRCITHCWDQEDQKQIYSCPQCRQSFTPRPSLGENVMLAEVVEKLKKNNQQAALDQCCTDVECDACTGDKNQAIKSCLTCLDSFCQDHLQQHENLFKMKKHNLMDATRRLQEMICSQHEKPLEIFCRSEQKCICWLCLLDEHKNHLTVSAATERAEKQRQLTECQAANQRRIEMREKELQELRAAIESHKCSAQAAVKDTESIFTELICSIESICSELTKLIRDQEKIAVRQAEDQLERLQQEIENLKRSNTELEQLSNIQHHVHFIQSFQSLSNFPGSTDSPSITITSQLTFDHIPKSVCHLREKLDDFFQEEMDAISTLVRSTACVTIPEPSTREEFLRYYRHFTLDENTINKYLILSDDNRTIAETDTSQQYPDHPDRFNSLTQVLCTQSACERCYWEVEWSGRGVSIAVSYKSICRKGRRDECAFGYNDRSWSFSCFPCTYLEYSFCHDNKETELLLVSTPSRIGVYLDHSAGTLSFYSVSDTMSLIHRVHTTFTEPLYPGFRVYESVKLCDVGEEKKSM</sequence>
<keyword evidence="3 6" id="KW-0863">Zinc-finger</keyword>
<dbReference type="Gene3D" id="3.30.40.10">
    <property type="entry name" value="Zinc/RING finger domain, C3HC4 (zinc finger)"/>
    <property type="match status" value="1"/>
</dbReference>
<dbReference type="SMART" id="SM00449">
    <property type="entry name" value="SPRY"/>
    <property type="match status" value="1"/>
</dbReference>
<evidence type="ECO:0000256" key="2">
    <source>
        <dbReference type="ARBA" id="ARBA00022723"/>
    </source>
</evidence>
<dbReference type="SUPFAM" id="SSF57850">
    <property type="entry name" value="RING/U-box"/>
    <property type="match status" value="1"/>
</dbReference>
<evidence type="ECO:0000256" key="6">
    <source>
        <dbReference type="PROSITE-ProRule" id="PRU00024"/>
    </source>
</evidence>
<evidence type="ECO:0008006" key="13">
    <source>
        <dbReference type="Google" id="ProtNLM"/>
    </source>
</evidence>
<feature type="domain" description="B box-type" evidence="9">
    <location>
        <begin position="145"/>
        <end position="185"/>
    </location>
</feature>